<dbReference type="STRING" id="763665.A0A2G5BEN5"/>
<dbReference type="PANTHER" id="PTHR46512">
    <property type="entry name" value="PEPTIDYLPROLYL ISOMERASE"/>
    <property type="match status" value="1"/>
</dbReference>
<dbReference type="EMBL" id="KZ303494">
    <property type="protein sequence ID" value="PIA17463.1"/>
    <property type="molecule type" value="Genomic_DNA"/>
</dbReference>
<dbReference type="SMART" id="SM00028">
    <property type="entry name" value="TPR"/>
    <property type="match status" value="2"/>
</dbReference>
<keyword evidence="3" id="KW-1185">Reference proteome</keyword>
<dbReference type="PANTHER" id="PTHR46512:SF1">
    <property type="entry name" value="PEPTIDYLPROLYL ISOMERASE"/>
    <property type="match status" value="1"/>
</dbReference>
<reference evidence="2 3" key="1">
    <citation type="journal article" date="2015" name="Genome Biol. Evol.">
        <title>Phylogenomic analyses indicate that early fungi evolved digesting cell walls of algal ancestors of land plants.</title>
        <authorList>
            <person name="Chang Y."/>
            <person name="Wang S."/>
            <person name="Sekimoto S."/>
            <person name="Aerts A.L."/>
            <person name="Choi C."/>
            <person name="Clum A."/>
            <person name="LaButti K.M."/>
            <person name="Lindquist E.A."/>
            <person name="Yee Ngan C."/>
            <person name="Ohm R.A."/>
            <person name="Salamov A.A."/>
            <person name="Grigoriev I.V."/>
            <person name="Spatafora J.W."/>
            <person name="Berbee M.L."/>
        </authorList>
    </citation>
    <scope>NUCLEOTIDE SEQUENCE [LARGE SCALE GENOMIC DNA]</scope>
    <source>
        <strain evidence="2 3">NRRL 1564</strain>
    </source>
</reference>
<name>A0A2G5BEN5_COERN</name>
<accession>A0A2G5BEN5</accession>
<dbReference type="Gene3D" id="1.25.40.10">
    <property type="entry name" value="Tetratricopeptide repeat domain"/>
    <property type="match status" value="1"/>
</dbReference>
<dbReference type="InterPro" id="IPR011990">
    <property type="entry name" value="TPR-like_helical_dom_sf"/>
</dbReference>
<dbReference type="GO" id="GO:0012505">
    <property type="term" value="C:endomembrane system"/>
    <property type="evidence" value="ECO:0007669"/>
    <property type="project" value="TreeGrafter"/>
</dbReference>
<proteinExistence type="predicted"/>
<sequence>MSDATEEKRKEGFQFKDAGNNHFKAGDFEQALKQYYYALLHLRGLNDNPMGLSMAKDPQDMKEEDVTEHNKELSNIYSNMAMCQMRLGKYDRVISNANEALKSNPFNKKAKFKLAQGLIREGSVVKATNILDELEKDNPNDPAFAAERRNIALKDKEADVKQRKDLAGMFSRGTIEK</sequence>
<dbReference type="GO" id="GO:0005740">
    <property type="term" value="C:mitochondrial envelope"/>
    <property type="evidence" value="ECO:0007669"/>
    <property type="project" value="TreeGrafter"/>
</dbReference>
<dbReference type="SUPFAM" id="SSF48452">
    <property type="entry name" value="TPR-like"/>
    <property type="match status" value="1"/>
</dbReference>
<feature type="repeat" description="TPR" evidence="1">
    <location>
        <begin position="74"/>
        <end position="107"/>
    </location>
</feature>
<dbReference type="Proteomes" id="UP000242474">
    <property type="component" value="Unassembled WGS sequence"/>
</dbReference>
<gene>
    <name evidence="2" type="ORF">COEREDRAFT_91837</name>
</gene>
<organism evidence="2 3">
    <name type="scientific">Coemansia reversa (strain ATCC 12441 / NRRL 1564)</name>
    <dbReference type="NCBI Taxonomy" id="763665"/>
    <lineage>
        <taxon>Eukaryota</taxon>
        <taxon>Fungi</taxon>
        <taxon>Fungi incertae sedis</taxon>
        <taxon>Zoopagomycota</taxon>
        <taxon>Kickxellomycotina</taxon>
        <taxon>Kickxellomycetes</taxon>
        <taxon>Kickxellales</taxon>
        <taxon>Kickxellaceae</taxon>
        <taxon>Coemansia</taxon>
    </lineage>
</organism>
<dbReference type="GO" id="GO:0043066">
    <property type="term" value="P:negative regulation of apoptotic process"/>
    <property type="evidence" value="ECO:0007669"/>
    <property type="project" value="TreeGrafter"/>
</dbReference>
<dbReference type="GO" id="GO:0044183">
    <property type="term" value="F:protein folding chaperone"/>
    <property type="evidence" value="ECO:0007669"/>
    <property type="project" value="TreeGrafter"/>
</dbReference>
<evidence type="ECO:0000313" key="2">
    <source>
        <dbReference type="EMBL" id="PIA17463.1"/>
    </source>
</evidence>
<protein>
    <submittedName>
        <fullName evidence="2">TPR-like protein</fullName>
    </submittedName>
</protein>
<dbReference type="InterPro" id="IPR050754">
    <property type="entry name" value="FKBP4/5/8-like"/>
</dbReference>
<dbReference type="OrthoDB" id="433738at2759"/>
<dbReference type="AlphaFoldDB" id="A0A2G5BEN5"/>
<dbReference type="PROSITE" id="PS50005">
    <property type="entry name" value="TPR"/>
    <property type="match status" value="1"/>
</dbReference>
<evidence type="ECO:0000313" key="3">
    <source>
        <dbReference type="Proteomes" id="UP000242474"/>
    </source>
</evidence>
<dbReference type="GO" id="GO:0005829">
    <property type="term" value="C:cytosol"/>
    <property type="evidence" value="ECO:0007669"/>
    <property type="project" value="TreeGrafter"/>
</dbReference>
<dbReference type="InterPro" id="IPR019734">
    <property type="entry name" value="TPR_rpt"/>
</dbReference>
<keyword evidence="1" id="KW-0802">TPR repeat</keyword>
<evidence type="ECO:0000256" key="1">
    <source>
        <dbReference type="PROSITE-ProRule" id="PRU00339"/>
    </source>
</evidence>
<dbReference type="GO" id="GO:0016020">
    <property type="term" value="C:membrane"/>
    <property type="evidence" value="ECO:0007669"/>
    <property type="project" value="TreeGrafter"/>
</dbReference>
<dbReference type="Pfam" id="PF14559">
    <property type="entry name" value="TPR_19"/>
    <property type="match status" value="1"/>
</dbReference>